<evidence type="ECO:0000313" key="2">
    <source>
        <dbReference type="Proteomes" id="UP000245626"/>
    </source>
</evidence>
<reference evidence="1 2" key="1">
    <citation type="journal article" date="2018" name="Mol. Biol. Evol.">
        <title>Broad Genomic Sampling Reveals a Smut Pathogenic Ancestry of the Fungal Clade Ustilaginomycotina.</title>
        <authorList>
            <person name="Kijpornyongpan T."/>
            <person name="Mondo S.J."/>
            <person name="Barry K."/>
            <person name="Sandor L."/>
            <person name="Lee J."/>
            <person name="Lipzen A."/>
            <person name="Pangilinan J."/>
            <person name="LaButti K."/>
            <person name="Hainaut M."/>
            <person name="Henrissat B."/>
            <person name="Grigoriev I.V."/>
            <person name="Spatafora J.W."/>
            <person name="Aime M.C."/>
        </authorList>
    </citation>
    <scope>NUCLEOTIDE SEQUENCE [LARGE SCALE GENOMIC DNA]</scope>
    <source>
        <strain evidence="1 2">SA 807</strain>
    </source>
</reference>
<name>A0ACD0P496_9BASI</name>
<protein>
    <submittedName>
        <fullName evidence="1">Uncharacterized protein</fullName>
    </submittedName>
</protein>
<gene>
    <name evidence="1" type="ORF">IE53DRAFT_409074</name>
</gene>
<keyword evidence="2" id="KW-1185">Reference proteome</keyword>
<evidence type="ECO:0000313" key="1">
    <source>
        <dbReference type="EMBL" id="PWN52889.1"/>
    </source>
</evidence>
<dbReference type="EMBL" id="KZ819752">
    <property type="protein sequence ID" value="PWN52889.1"/>
    <property type="molecule type" value="Genomic_DNA"/>
</dbReference>
<proteinExistence type="predicted"/>
<organism evidence="1 2">
    <name type="scientific">Violaceomyces palustris</name>
    <dbReference type="NCBI Taxonomy" id="1673888"/>
    <lineage>
        <taxon>Eukaryota</taxon>
        <taxon>Fungi</taxon>
        <taxon>Dikarya</taxon>
        <taxon>Basidiomycota</taxon>
        <taxon>Ustilaginomycotina</taxon>
        <taxon>Ustilaginomycetes</taxon>
        <taxon>Violaceomycetales</taxon>
        <taxon>Violaceomycetaceae</taxon>
        <taxon>Violaceomyces</taxon>
    </lineage>
</organism>
<dbReference type="Proteomes" id="UP000245626">
    <property type="component" value="Unassembled WGS sequence"/>
</dbReference>
<sequence>MSTIGHPDPIPQPPTLPNADISTDPKRDRASSSIQARGALMRNTAALLIDGAQHATLNLLGHALTLSCILPALALSVSPDWIKLSGPAGHLTQVTWDAHDWLEEMEFHRLADFLLGVGSNNVLTNQRVSHVALPSEGEVILGTATMTLENSVEREEHASSKGLELLLQDSDDDESVETLPPYED</sequence>
<accession>A0ACD0P496</accession>